<dbReference type="SMART" id="SM00028">
    <property type="entry name" value="TPR"/>
    <property type="match status" value="13"/>
</dbReference>
<feature type="repeat" description="TPR" evidence="3">
    <location>
        <begin position="183"/>
        <end position="216"/>
    </location>
</feature>
<accession>A0A813G0H7</accession>
<protein>
    <recommendedName>
        <fullName evidence="7">Protein O-GlcNAc transferase</fullName>
    </recommendedName>
</protein>
<feature type="repeat" description="TPR" evidence="3">
    <location>
        <begin position="251"/>
        <end position="284"/>
    </location>
</feature>
<evidence type="ECO:0000313" key="5">
    <source>
        <dbReference type="EMBL" id="CAE8671065.1"/>
    </source>
</evidence>
<dbReference type="InterPro" id="IPR011990">
    <property type="entry name" value="TPR-like_helical_dom_sf"/>
</dbReference>
<dbReference type="InterPro" id="IPR029063">
    <property type="entry name" value="SAM-dependent_MTases_sf"/>
</dbReference>
<dbReference type="OMA" id="ADAVEWP"/>
<feature type="repeat" description="TPR" evidence="3">
    <location>
        <begin position="149"/>
        <end position="182"/>
    </location>
</feature>
<proteinExistence type="predicted"/>
<dbReference type="OrthoDB" id="412855at2759"/>
<dbReference type="PROSITE" id="PS50293">
    <property type="entry name" value="TPR_REGION"/>
    <property type="match status" value="1"/>
</dbReference>
<evidence type="ECO:0000256" key="3">
    <source>
        <dbReference type="PROSITE-ProRule" id="PRU00339"/>
    </source>
</evidence>
<dbReference type="PANTHER" id="PTHR44227:SF3">
    <property type="entry name" value="PROTEIN O-MANNOSYL-TRANSFERASE TMTC4"/>
    <property type="match status" value="1"/>
</dbReference>
<dbReference type="PROSITE" id="PS50005">
    <property type="entry name" value="TPR"/>
    <property type="match status" value="9"/>
</dbReference>
<dbReference type="AlphaFoldDB" id="A0A813G0H7"/>
<dbReference type="InterPro" id="IPR052346">
    <property type="entry name" value="O-mannosyl-transferase_TMTC"/>
</dbReference>
<keyword evidence="6" id="KW-1185">Reference proteome</keyword>
<keyword evidence="2 3" id="KW-0802">TPR repeat</keyword>
<evidence type="ECO:0000256" key="1">
    <source>
        <dbReference type="ARBA" id="ARBA00022737"/>
    </source>
</evidence>
<dbReference type="Pfam" id="PF13432">
    <property type="entry name" value="TPR_16"/>
    <property type="match status" value="4"/>
</dbReference>
<dbReference type="Gene3D" id="1.25.40.10">
    <property type="entry name" value="Tetratricopeptide repeat domain"/>
    <property type="match status" value="3"/>
</dbReference>
<feature type="repeat" description="TPR" evidence="3">
    <location>
        <begin position="81"/>
        <end position="114"/>
    </location>
</feature>
<keyword evidence="1" id="KW-0677">Repeat</keyword>
<gene>
    <name evidence="4" type="ORF">PGLA1383_LOCUS37369</name>
    <name evidence="5" type="ORF">PGLA2088_LOCUS17636</name>
</gene>
<evidence type="ECO:0000313" key="4">
    <source>
        <dbReference type="EMBL" id="CAE8619788.1"/>
    </source>
</evidence>
<reference evidence="4" key="1">
    <citation type="submission" date="2021-02" db="EMBL/GenBank/DDBJ databases">
        <authorList>
            <person name="Dougan E. K."/>
            <person name="Rhodes N."/>
            <person name="Thang M."/>
            <person name="Chan C."/>
        </authorList>
    </citation>
    <scope>NUCLEOTIDE SEQUENCE</scope>
</reference>
<organism evidence="4 6">
    <name type="scientific">Polarella glacialis</name>
    <name type="common">Dinoflagellate</name>
    <dbReference type="NCBI Taxonomy" id="89957"/>
    <lineage>
        <taxon>Eukaryota</taxon>
        <taxon>Sar</taxon>
        <taxon>Alveolata</taxon>
        <taxon>Dinophyceae</taxon>
        <taxon>Suessiales</taxon>
        <taxon>Suessiaceae</taxon>
        <taxon>Polarella</taxon>
    </lineage>
</organism>
<feature type="repeat" description="TPR" evidence="3">
    <location>
        <begin position="217"/>
        <end position="250"/>
    </location>
</feature>
<dbReference type="Proteomes" id="UP000654075">
    <property type="component" value="Unassembled WGS sequence"/>
</dbReference>
<dbReference type="PANTHER" id="PTHR44227">
    <property type="match status" value="1"/>
</dbReference>
<dbReference type="Proteomes" id="UP000626109">
    <property type="component" value="Unassembled WGS sequence"/>
</dbReference>
<dbReference type="EMBL" id="CAJNNW010023740">
    <property type="protein sequence ID" value="CAE8671065.1"/>
    <property type="molecule type" value="Genomic_DNA"/>
</dbReference>
<evidence type="ECO:0008006" key="7">
    <source>
        <dbReference type="Google" id="ProtNLM"/>
    </source>
</evidence>
<sequence>MARDSASFVATEVSDGAAISPVSAAAAHFERGSALDQQGDLKAAERSYRQAGRLPKSSDEQTYRAAQFSFVFAVAADPAFAAARKSLGRVLERHGDLEGAEAEYREAVRLSPALAANHFSLGLVLEQKGAKAEAASSYRRSIELDPLVAGAHFSLGIVLEEQGNVVAAIDSYRETVQLNSTLSAAWFSLASALEKTGDLEGSHKSYLQTIQLNPSNARAHFNLGSLQERQGELQNAKTSYENGIALAPTVASARFSLGLVLEQNGELEAAKDSFRQAVSLAPTQVRAHRYLSMFLKKLGDLVGAADSIRKVIGLEPRNSAAHFDLGRLLDKSGSFEEAEKSYIEAIKLDPLHAVSHAYLGAIQKRHGNLAGAEQSLLEAIRLNPGNAEAHNNLGVVRKLAGNLAGAEASYRQAIDLDPSYAAAHGNLGIALMLKMKGSCPASLEEAERSFRQAVQLDPTYDGAWYSLGGVLSLRGDIEGAKETARSRVRLAEKQGTWPFRLSMTQMETNEMVSSRLASEAAFAERYVAAFEESATSTDSTAPATKDEISIRSLAAAVPKPPGLRELPAALRRVRDLENSTAWMLRRWDECFALGEDSIACAYGTTWFDGWLTVMADKSLRDALSSYVASDLEFTIGGSAIGYQCFFAALGLGLPCTGYELLPGLVKDSETLLLGLSAEAPATNISFVCGDATSADLSRTGVLWLNDALWPTEVRQQMLSKAAATMPAGSTIISYQPLPPGSSFGRLGDERVLTASVSWNAGQRFFLWTLGSSARADT</sequence>
<dbReference type="SUPFAM" id="SSF48452">
    <property type="entry name" value="TPR-like"/>
    <property type="match status" value="2"/>
</dbReference>
<dbReference type="Pfam" id="PF13414">
    <property type="entry name" value="TPR_11"/>
    <property type="match status" value="1"/>
</dbReference>
<feature type="repeat" description="TPR" evidence="3">
    <location>
        <begin position="115"/>
        <end position="148"/>
    </location>
</feature>
<feature type="repeat" description="TPR" evidence="3">
    <location>
        <begin position="387"/>
        <end position="420"/>
    </location>
</feature>
<dbReference type="Gene3D" id="3.40.50.150">
    <property type="entry name" value="Vaccinia Virus protein VP39"/>
    <property type="match status" value="1"/>
</dbReference>
<comment type="caution">
    <text evidence="4">The sequence shown here is derived from an EMBL/GenBank/DDBJ whole genome shotgun (WGS) entry which is preliminary data.</text>
</comment>
<dbReference type="InterPro" id="IPR019734">
    <property type="entry name" value="TPR_rpt"/>
</dbReference>
<feature type="repeat" description="TPR" evidence="3">
    <location>
        <begin position="353"/>
        <end position="386"/>
    </location>
</feature>
<evidence type="ECO:0000256" key="2">
    <source>
        <dbReference type="ARBA" id="ARBA00022803"/>
    </source>
</evidence>
<feature type="repeat" description="TPR" evidence="3">
    <location>
        <begin position="319"/>
        <end position="352"/>
    </location>
</feature>
<name>A0A813G0H7_POLGL</name>
<dbReference type="Pfam" id="PF13181">
    <property type="entry name" value="TPR_8"/>
    <property type="match status" value="2"/>
</dbReference>
<dbReference type="EMBL" id="CAJNNV010027224">
    <property type="protein sequence ID" value="CAE8619788.1"/>
    <property type="molecule type" value="Genomic_DNA"/>
</dbReference>
<evidence type="ECO:0000313" key="6">
    <source>
        <dbReference type="Proteomes" id="UP000654075"/>
    </source>
</evidence>